<organism evidence="2 3">
    <name type="scientific">Psychroserpens luteus</name>
    <dbReference type="NCBI Taxonomy" id="1434066"/>
    <lineage>
        <taxon>Bacteria</taxon>
        <taxon>Pseudomonadati</taxon>
        <taxon>Bacteroidota</taxon>
        <taxon>Flavobacteriia</taxon>
        <taxon>Flavobacteriales</taxon>
        <taxon>Flavobacteriaceae</taxon>
        <taxon>Psychroserpens</taxon>
    </lineage>
</organism>
<sequence>MRNNKEIKISVVVPVKNGMDTLPRFIEGIQKQSLLSSCEVVIIDSGSDDGSVEYLKTFDFIKVISIDPKTFNHGATRNLGVTHCNGEFVLMTVQDAWTTDTKFLERMVDHFKDVSVMGVCGQQVIPHHKDKNPHEWFRPQSKGSAKKVKFKTKEAFLTLSPKEQRLSCGWDDVVAMYRKQALVDLPFQPLVFGEDMLWAKMALEKGYALVYDSTVRVFHYHFQFPEYTYKRVLISKFFIYKCFNYFDARTYNYKDYILIVYRNFKWNCAPKWILHNFNIITNHRKATHTLGSAIKNNKIEALETELALNIPQGSQNKI</sequence>
<dbReference type="InterPro" id="IPR001173">
    <property type="entry name" value="Glyco_trans_2-like"/>
</dbReference>
<dbReference type="CDD" id="cd00761">
    <property type="entry name" value="Glyco_tranf_GTA_type"/>
    <property type="match status" value="1"/>
</dbReference>
<dbReference type="SUPFAM" id="SSF53448">
    <property type="entry name" value="Nucleotide-diphospho-sugar transferases"/>
    <property type="match status" value="1"/>
</dbReference>
<dbReference type="RefSeq" id="WP_194508864.1">
    <property type="nucleotide sequence ID" value="NZ_JADILU010000006.1"/>
</dbReference>
<accession>A0ABW5ZWR4</accession>
<name>A0ABW5ZWR4_9FLAO</name>
<proteinExistence type="predicted"/>
<dbReference type="PANTHER" id="PTHR22916">
    <property type="entry name" value="GLYCOSYLTRANSFERASE"/>
    <property type="match status" value="1"/>
</dbReference>
<dbReference type="EMBL" id="JBHUOS010000014">
    <property type="protein sequence ID" value="MFD2917454.1"/>
    <property type="molecule type" value="Genomic_DNA"/>
</dbReference>
<reference evidence="3" key="1">
    <citation type="journal article" date="2019" name="Int. J. Syst. Evol. Microbiol.">
        <title>The Global Catalogue of Microorganisms (GCM) 10K type strain sequencing project: providing services to taxonomists for standard genome sequencing and annotation.</title>
        <authorList>
            <consortium name="The Broad Institute Genomics Platform"/>
            <consortium name="The Broad Institute Genome Sequencing Center for Infectious Disease"/>
            <person name="Wu L."/>
            <person name="Ma J."/>
        </authorList>
    </citation>
    <scope>NUCLEOTIDE SEQUENCE [LARGE SCALE GENOMIC DNA]</scope>
    <source>
        <strain evidence="3">KCTC 32514</strain>
    </source>
</reference>
<comment type="caution">
    <text evidence="2">The sequence shown here is derived from an EMBL/GenBank/DDBJ whole genome shotgun (WGS) entry which is preliminary data.</text>
</comment>
<dbReference type="Proteomes" id="UP001597548">
    <property type="component" value="Unassembled WGS sequence"/>
</dbReference>
<protein>
    <submittedName>
        <fullName evidence="2">Glycosyltransferase family 2 protein</fullName>
    </submittedName>
</protein>
<dbReference type="InterPro" id="IPR029044">
    <property type="entry name" value="Nucleotide-diphossugar_trans"/>
</dbReference>
<feature type="domain" description="Glycosyltransferase 2-like" evidence="1">
    <location>
        <begin position="10"/>
        <end position="139"/>
    </location>
</feature>
<dbReference type="Pfam" id="PF00535">
    <property type="entry name" value="Glycos_transf_2"/>
    <property type="match status" value="1"/>
</dbReference>
<keyword evidence="3" id="KW-1185">Reference proteome</keyword>
<evidence type="ECO:0000259" key="1">
    <source>
        <dbReference type="Pfam" id="PF00535"/>
    </source>
</evidence>
<gene>
    <name evidence="2" type="ORF">ACFS29_17500</name>
</gene>
<evidence type="ECO:0000313" key="2">
    <source>
        <dbReference type="EMBL" id="MFD2917454.1"/>
    </source>
</evidence>
<evidence type="ECO:0000313" key="3">
    <source>
        <dbReference type="Proteomes" id="UP001597548"/>
    </source>
</evidence>
<dbReference type="Gene3D" id="3.90.550.10">
    <property type="entry name" value="Spore Coat Polysaccharide Biosynthesis Protein SpsA, Chain A"/>
    <property type="match status" value="1"/>
</dbReference>